<dbReference type="SMART" id="SM01360">
    <property type="entry name" value="A2M"/>
    <property type="match status" value="2"/>
</dbReference>
<feature type="domain" description="Alpha-2-macroglobulin" evidence="7">
    <location>
        <begin position="1214"/>
        <end position="1303"/>
    </location>
</feature>
<name>A0A498NA77_LABRO</name>
<evidence type="ECO:0000259" key="6">
    <source>
        <dbReference type="SMART" id="SM01359"/>
    </source>
</evidence>
<organism evidence="8 9">
    <name type="scientific">Labeo rohita</name>
    <name type="common">Indian major carp</name>
    <name type="synonym">Cyprinus rohita</name>
    <dbReference type="NCBI Taxonomy" id="84645"/>
    <lineage>
        <taxon>Eukaryota</taxon>
        <taxon>Metazoa</taxon>
        <taxon>Chordata</taxon>
        <taxon>Craniata</taxon>
        <taxon>Vertebrata</taxon>
        <taxon>Euteleostomi</taxon>
        <taxon>Actinopterygii</taxon>
        <taxon>Neopterygii</taxon>
        <taxon>Teleostei</taxon>
        <taxon>Ostariophysi</taxon>
        <taxon>Cypriniformes</taxon>
        <taxon>Cyprinidae</taxon>
        <taxon>Labeoninae</taxon>
        <taxon>Labeonini</taxon>
        <taxon>Labeo</taxon>
    </lineage>
</organism>
<dbReference type="EMBL" id="QBIY01011977">
    <property type="protein sequence ID" value="RXN27646.1"/>
    <property type="molecule type" value="Genomic_DNA"/>
</dbReference>
<dbReference type="FunFam" id="2.60.40.1930:FF:000001">
    <property type="entry name" value="CD109 isoform 3"/>
    <property type="match status" value="1"/>
</dbReference>
<dbReference type="InterPro" id="IPR050473">
    <property type="entry name" value="A2M/Complement_sys"/>
</dbReference>
<evidence type="ECO:0000256" key="5">
    <source>
        <dbReference type="ARBA" id="ARBA00023180"/>
    </source>
</evidence>
<evidence type="ECO:0000256" key="3">
    <source>
        <dbReference type="ARBA" id="ARBA00022729"/>
    </source>
</evidence>
<evidence type="ECO:0000313" key="9">
    <source>
        <dbReference type="Proteomes" id="UP000290572"/>
    </source>
</evidence>
<protein>
    <submittedName>
        <fullName evidence="8">Alpha-2-macroglobulin 1</fullName>
    </submittedName>
</protein>
<dbReference type="InterPro" id="IPR014756">
    <property type="entry name" value="Ig_E-set"/>
</dbReference>
<dbReference type="Pfam" id="PF17791">
    <property type="entry name" value="MG3"/>
    <property type="match status" value="2"/>
</dbReference>
<dbReference type="InterPro" id="IPR002890">
    <property type="entry name" value="MG2"/>
</dbReference>
<dbReference type="Pfam" id="PF07703">
    <property type="entry name" value="A2M_BRD"/>
    <property type="match status" value="1"/>
</dbReference>
<dbReference type="InterPro" id="IPR001599">
    <property type="entry name" value="Macroglobln_a2"/>
</dbReference>
<evidence type="ECO:0000313" key="8">
    <source>
        <dbReference type="EMBL" id="RXN27646.1"/>
    </source>
</evidence>
<feature type="domain" description="Alpha-2-macroglobulin bait region" evidence="6">
    <location>
        <begin position="358"/>
        <end position="504"/>
    </location>
</feature>
<keyword evidence="9" id="KW-1185">Reference proteome</keyword>
<dbReference type="Pfam" id="PF00207">
    <property type="entry name" value="A2M"/>
    <property type="match status" value="2"/>
</dbReference>
<evidence type="ECO:0000259" key="7">
    <source>
        <dbReference type="SMART" id="SM01360"/>
    </source>
</evidence>
<dbReference type="PANTHER" id="PTHR11412">
    <property type="entry name" value="MACROGLOBULIN / COMPLEMENT"/>
    <property type="match status" value="1"/>
</dbReference>
<dbReference type="Gene3D" id="2.60.40.10">
    <property type="entry name" value="Immunoglobulins"/>
    <property type="match status" value="4"/>
</dbReference>
<evidence type="ECO:0000256" key="1">
    <source>
        <dbReference type="ARBA" id="ARBA00010952"/>
    </source>
</evidence>
<evidence type="ECO:0000256" key="2">
    <source>
        <dbReference type="ARBA" id="ARBA00022690"/>
    </source>
</evidence>
<sequence length="1387" mass="155406">MYSPLTPLGTKAPLDSISFNLNPSTTTKIPKNLLFIQLDKPIYKPGQTLKFRIVSLDSNLLPHNQVFQTVELQGPYSNRIGQWLNQTTRTGILDLSHSMSPEAAQGYYTITAWDEKNQQISQSFEMKEYVLPKFKVNIDFPSVITIQDKEVTLKVCAKYTFDKPVLGSVNAEVCLQGYSRVRPGFPNKLDVCKKYSMMTDKTGCGSQEINVSKFDLYSGRSFKVNCYMKESGTGVTMQGSTSAVIIHDYISVRFEDTPDTYRPGMVFNGKVVVTNSQSRPMENQLVIVYANYSGKSMDVKMTTDISGTAHFSFSTLNWSEEIVLLTAKHEGDKKQPDFKNSLGYHFVRPSNYEGRIFLMLTYAPENPRCHDEITVTFRYIIDTSDQESNQITLNMDYMVFSRGGMTVHSSQNKTVNSGNGAGELIFKLNNLHKLVPFIHVVVSITLSSGKTVADDIYIPIENCLPQVYFSSSIMEPGEKIPFIVKANPGSSCYVRATDERGFGIKTANNVDVKAPDVRDIYENMFKFKSDIYDFGRMKERLGSEVEKHTEEIRESFPETWMWDLIPVGKSGSVTITKTVPDTITKWSLGAFCTSPAGFGVAPKTHLTVFKPFFVSLTLPYSVIREETFTLKATVFNYLPKCIMVKVTLADSSQFTAQPCKDCTYTQCVCSEESQTFQWIVTPSELRKVNITVRAEAVESQELCGNEVVTLPDKGRVDTVVQSVLVQDREAAEVYKSAVCIYLVTVTSQAVGGSTETLCAQIHEPKEPLTMVVTLRTGNRNLTILQQASIKKNFYKCVPFKFRTVELKDPYSNRIGQWLNQTTRIGILDLSHSMSPEAAQGYYTINAWDDKNQQISHSFELKEYVLPKYEVNIDFPSIITVEDKEVTLTVCSRYTYDKPVLGSVNAKVCVRSYNYKPGFPNKLNVCKTYSMMTDNTGCGSQVINVTEFGLSSGGSFQVNCTVEESGTGVTMQGSTSAEFIRDYISVRFEDTPDTYRPGMIFKGKIMVSNLQSRPMKNEPVILYAHYGGKNVSVTLTTDINGIARFSFNTYDWSEEAVQLWAHHKGEIKGELTITLENMTTLAPYAQVVVYTVLPSGENVANYTDIPIQDCLVFRKLPVKNLSGCPYNTEEPYTCPYSYFPHYGNRNDIYNIFTGVGITIVTNAEVPAVYDIYKYMLKKEPPVYDVGQLNMAKLWLGFGSNVEKPTQKIRSFSPETWIWDLVPVGKSGSVDIAKTVPDTITTWAAVAFCTSPAGFVVTPKTYVTAFKPFFVSLNLPYSVIREETFTLKATVFNYLTKCIMVKVTLANSPQFTAQTCRGCTYTQCVCSEESQTFQWTVTPSELGKVNITVRAEAVKSQELCGNEVVTLPDKGRIDTVMQSVLVEVPTLRG</sequence>
<dbReference type="Gene3D" id="2.60.40.1940">
    <property type="match status" value="2"/>
</dbReference>
<dbReference type="GO" id="GO:0007399">
    <property type="term" value="P:nervous system development"/>
    <property type="evidence" value="ECO:0007669"/>
    <property type="project" value="UniProtKB-ARBA"/>
</dbReference>
<keyword evidence="4" id="KW-0722">Serine protease inhibitor</keyword>
<keyword evidence="3" id="KW-0732">Signal</keyword>
<dbReference type="InterPro" id="IPR041555">
    <property type="entry name" value="MG3"/>
</dbReference>
<dbReference type="SUPFAM" id="SSF81296">
    <property type="entry name" value="E set domains"/>
    <property type="match status" value="2"/>
</dbReference>
<feature type="domain" description="Alpha-2-macroglobulin" evidence="7">
    <location>
        <begin position="559"/>
        <end position="648"/>
    </location>
</feature>
<gene>
    <name evidence="8" type="ORF">ROHU_019854</name>
</gene>
<dbReference type="Pfam" id="PF17789">
    <property type="entry name" value="MG4"/>
    <property type="match status" value="2"/>
</dbReference>
<evidence type="ECO:0000256" key="4">
    <source>
        <dbReference type="ARBA" id="ARBA00022900"/>
    </source>
</evidence>
<proteinExistence type="inferred from homology"/>
<keyword evidence="2" id="KW-0646">Protease inhibitor</keyword>
<accession>A0A498NA77</accession>
<dbReference type="GO" id="GO:0004867">
    <property type="term" value="F:serine-type endopeptidase inhibitor activity"/>
    <property type="evidence" value="ECO:0007669"/>
    <property type="project" value="UniProtKB-KW"/>
</dbReference>
<dbReference type="Proteomes" id="UP000290572">
    <property type="component" value="Unassembled WGS sequence"/>
</dbReference>
<dbReference type="STRING" id="84645.A0A498NA77"/>
<dbReference type="PANTHER" id="PTHR11412:SF160">
    <property type="entry name" value="ALPHA-2-MACROGLOBULIN-LIKE PROTEIN 1"/>
    <property type="match status" value="1"/>
</dbReference>
<dbReference type="Pfam" id="PF01835">
    <property type="entry name" value="MG2"/>
    <property type="match status" value="1"/>
</dbReference>
<dbReference type="InterPro" id="IPR040839">
    <property type="entry name" value="MG4"/>
</dbReference>
<dbReference type="Gene3D" id="2.60.40.1930">
    <property type="match status" value="3"/>
</dbReference>
<dbReference type="SMART" id="SM01359">
    <property type="entry name" value="A2M_N_2"/>
    <property type="match status" value="1"/>
</dbReference>
<dbReference type="Gene3D" id="2.20.130.20">
    <property type="match status" value="2"/>
</dbReference>
<comment type="caution">
    <text evidence="8">The sequence shown here is derived from an EMBL/GenBank/DDBJ whole genome shotgun (WGS) entry which is preliminary data.</text>
</comment>
<comment type="similarity">
    <text evidence="1">Belongs to the protease inhibitor I39 (alpha-2-macroglobulin) family.</text>
</comment>
<keyword evidence="5" id="KW-0325">Glycoprotein</keyword>
<dbReference type="InterPro" id="IPR013783">
    <property type="entry name" value="Ig-like_fold"/>
</dbReference>
<reference evidence="8 9" key="1">
    <citation type="submission" date="2018-03" db="EMBL/GenBank/DDBJ databases">
        <title>Draft genome sequence of Rohu Carp (Labeo rohita).</title>
        <authorList>
            <person name="Das P."/>
            <person name="Kushwaha B."/>
            <person name="Joshi C.G."/>
            <person name="Kumar D."/>
            <person name="Nagpure N.S."/>
            <person name="Sahoo L."/>
            <person name="Das S.P."/>
            <person name="Bit A."/>
            <person name="Patnaik S."/>
            <person name="Meher P.K."/>
            <person name="Jayasankar P."/>
            <person name="Koringa P.G."/>
            <person name="Patel N.V."/>
            <person name="Hinsu A.T."/>
            <person name="Kumar R."/>
            <person name="Pandey M."/>
            <person name="Agarwal S."/>
            <person name="Srivastava S."/>
            <person name="Singh M."/>
            <person name="Iquebal M.A."/>
            <person name="Jaiswal S."/>
            <person name="Angadi U.B."/>
            <person name="Kumar N."/>
            <person name="Raza M."/>
            <person name="Shah T.M."/>
            <person name="Rai A."/>
            <person name="Jena J.K."/>
        </authorList>
    </citation>
    <scope>NUCLEOTIDE SEQUENCE [LARGE SCALE GENOMIC DNA]</scope>
    <source>
        <strain evidence="8">DASCIFA01</strain>
        <tissue evidence="8">Testis</tissue>
    </source>
</reference>
<dbReference type="InterPro" id="IPR011625">
    <property type="entry name" value="A2M_N_BRD"/>
</dbReference>